<name>A0ABY4SJX0_9CAUL</name>
<feature type="signal peptide" evidence="1">
    <location>
        <begin position="1"/>
        <end position="17"/>
    </location>
</feature>
<sequence>MRALILAAALLAAPAAAQSPAPTSLPPTRLTLADAADAPSRPLILDGARWACEGAVCTASGGSEQPATRACRRVVQRLGPVTAFSWKGVSLTDEQIAACNA</sequence>
<dbReference type="Pfam" id="PF26624">
    <property type="entry name" value="DUF8200"/>
    <property type="match status" value="1"/>
</dbReference>
<evidence type="ECO:0008006" key="4">
    <source>
        <dbReference type="Google" id="ProtNLM"/>
    </source>
</evidence>
<dbReference type="InterPro" id="IPR058067">
    <property type="entry name" value="CC_3452-like"/>
</dbReference>
<gene>
    <name evidence="2" type="ORF">M8231_08910</name>
</gene>
<keyword evidence="3" id="KW-1185">Reference proteome</keyword>
<keyword evidence="1" id="KW-0732">Signal</keyword>
<feature type="chain" id="PRO_5045582684" description="Secreted protein" evidence="1">
    <location>
        <begin position="18"/>
        <end position="101"/>
    </location>
</feature>
<protein>
    <recommendedName>
        <fullName evidence="4">Secreted protein</fullName>
    </recommendedName>
</protein>
<dbReference type="InterPro" id="IPR058513">
    <property type="entry name" value="DUF8200"/>
</dbReference>
<accession>A0ABY4SJX0</accession>
<evidence type="ECO:0000313" key="3">
    <source>
        <dbReference type="Proteomes" id="UP001055429"/>
    </source>
</evidence>
<evidence type="ECO:0000256" key="1">
    <source>
        <dbReference type="SAM" id="SignalP"/>
    </source>
</evidence>
<evidence type="ECO:0000313" key="2">
    <source>
        <dbReference type="EMBL" id="URI13951.1"/>
    </source>
</evidence>
<proteinExistence type="predicted"/>
<dbReference type="RefSeq" id="WP_249750232.1">
    <property type="nucleotide sequence ID" value="NZ_CP097298.1"/>
</dbReference>
<organism evidence="2 3">
    <name type="scientific">Brevundimonas albigilva</name>
    <dbReference type="NCBI Taxonomy" id="1312364"/>
    <lineage>
        <taxon>Bacteria</taxon>
        <taxon>Pseudomonadati</taxon>
        <taxon>Pseudomonadota</taxon>
        <taxon>Alphaproteobacteria</taxon>
        <taxon>Caulobacterales</taxon>
        <taxon>Caulobacteraceae</taxon>
        <taxon>Brevundimonas</taxon>
    </lineage>
</organism>
<reference evidence="2" key="1">
    <citation type="submission" date="2022-05" db="EMBL/GenBank/DDBJ databases">
        <title>Brevundimonas albigilva TT17 genome sequence.</title>
        <authorList>
            <person name="Lee K."/>
            <person name="Son H."/>
        </authorList>
    </citation>
    <scope>NUCLEOTIDE SEQUENCE</scope>
    <source>
        <strain evidence="2">TT17</strain>
    </source>
</reference>
<dbReference type="EMBL" id="CP097649">
    <property type="protein sequence ID" value="URI13951.1"/>
    <property type="molecule type" value="Genomic_DNA"/>
</dbReference>
<dbReference type="NCBIfam" id="NF047636">
    <property type="entry name" value="CC_3452_fam"/>
    <property type="match status" value="1"/>
</dbReference>
<dbReference type="Proteomes" id="UP001055429">
    <property type="component" value="Chromosome"/>
</dbReference>